<reference evidence="1 2" key="1">
    <citation type="journal article" date="2019" name="Nat. Ecol. Evol.">
        <title>Megaphylogeny resolves global patterns of mushroom evolution.</title>
        <authorList>
            <person name="Varga T."/>
            <person name="Krizsan K."/>
            <person name="Foldi C."/>
            <person name="Dima B."/>
            <person name="Sanchez-Garcia M."/>
            <person name="Sanchez-Ramirez S."/>
            <person name="Szollosi G.J."/>
            <person name="Szarkandi J.G."/>
            <person name="Papp V."/>
            <person name="Albert L."/>
            <person name="Andreopoulos W."/>
            <person name="Angelini C."/>
            <person name="Antonin V."/>
            <person name="Barry K.W."/>
            <person name="Bougher N.L."/>
            <person name="Buchanan P."/>
            <person name="Buyck B."/>
            <person name="Bense V."/>
            <person name="Catcheside P."/>
            <person name="Chovatia M."/>
            <person name="Cooper J."/>
            <person name="Damon W."/>
            <person name="Desjardin D."/>
            <person name="Finy P."/>
            <person name="Geml J."/>
            <person name="Haridas S."/>
            <person name="Hughes K."/>
            <person name="Justo A."/>
            <person name="Karasinski D."/>
            <person name="Kautmanova I."/>
            <person name="Kiss B."/>
            <person name="Kocsube S."/>
            <person name="Kotiranta H."/>
            <person name="LaButti K.M."/>
            <person name="Lechner B.E."/>
            <person name="Liimatainen K."/>
            <person name="Lipzen A."/>
            <person name="Lukacs Z."/>
            <person name="Mihaltcheva S."/>
            <person name="Morgado L.N."/>
            <person name="Niskanen T."/>
            <person name="Noordeloos M.E."/>
            <person name="Ohm R.A."/>
            <person name="Ortiz-Santana B."/>
            <person name="Ovrebo C."/>
            <person name="Racz N."/>
            <person name="Riley R."/>
            <person name="Savchenko A."/>
            <person name="Shiryaev A."/>
            <person name="Soop K."/>
            <person name="Spirin V."/>
            <person name="Szebenyi C."/>
            <person name="Tomsovsky M."/>
            <person name="Tulloss R.E."/>
            <person name="Uehling J."/>
            <person name="Grigoriev I.V."/>
            <person name="Vagvolgyi C."/>
            <person name="Papp T."/>
            <person name="Martin F.M."/>
            <person name="Miettinen O."/>
            <person name="Hibbett D.S."/>
            <person name="Nagy L.G."/>
        </authorList>
    </citation>
    <scope>NUCLEOTIDE SEQUENCE [LARGE SCALE GENOMIC DNA]</scope>
    <source>
        <strain evidence="1 2">NL-1719</strain>
    </source>
</reference>
<dbReference type="Proteomes" id="UP000308600">
    <property type="component" value="Unassembled WGS sequence"/>
</dbReference>
<proteinExistence type="predicted"/>
<organism evidence="1 2">
    <name type="scientific">Pluteus cervinus</name>
    <dbReference type="NCBI Taxonomy" id="181527"/>
    <lineage>
        <taxon>Eukaryota</taxon>
        <taxon>Fungi</taxon>
        <taxon>Dikarya</taxon>
        <taxon>Basidiomycota</taxon>
        <taxon>Agaricomycotina</taxon>
        <taxon>Agaricomycetes</taxon>
        <taxon>Agaricomycetidae</taxon>
        <taxon>Agaricales</taxon>
        <taxon>Pluteineae</taxon>
        <taxon>Pluteaceae</taxon>
        <taxon>Pluteus</taxon>
    </lineage>
</organism>
<dbReference type="EMBL" id="ML208269">
    <property type="protein sequence ID" value="TFK74337.1"/>
    <property type="molecule type" value="Genomic_DNA"/>
</dbReference>
<protein>
    <submittedName>
        <fullName evidence="1">Uncharacterized protein</fullName>
    </submittedName>
</protein>
<evidence type="ECO:0000313" key="1">
    <source>
        <dbReference type="EMBL" id="TFK74337.1"/>
    </source>
</evidence>
<gene>
    <name evidence="1" type="ORF">BDN72DRAFT_955946</name>
</gene>
<keyword evidence="2" id="KW-1185">Reference proteome</keyword>
<evidence type="ECO:0000313" key="2">
    <source>
        <dbReference type="Proteomes" id="UP000308600"/>
    </source>
</evidence>
<accession>A0ACD3B9J9</accession>
<name>A0ACD3B9J9_9AGAR</name>
<sequence length="401" mass="46493">MVLDTLKDVQSDNTTPKFSEGLLLFHEHRVRAAQLLPVEYFWRDNAAWFEAQGYKLRPRYQPGWEPDVPMVEVYVEDENFTPMARASIVDAIRVKDGKRVLLKSVDRTELPHEVEISQLLGAGPLASDPRNHCVPLEDVLSLPDEPDVKIIVFPFLQQLTAIPFDTFGEIVDFLQQVFTGLQFMHHHHVAHRDIGQPNIMMDGDELFPDGWHQLFGYMLPGGQRQTTVITRTQRPPKYYLIDFGLSRRYDPSDPNPLEEPIYGGDRTVPEFDTDKEAFNPFQTDIYYLGNMIRKYIIEGKASEFTGYFGTGFLRSLVKDMTRDDPEKRPTIDEVVTRFEKICSKLSPWKLRSRPIPRKGNIFKEIRNHKEHWKRMNEYIAQGIPPIPSRRLQSISEVVPQP</sequence>